<dbReference type="PANTHER" id="PTHR45631:SF69">
    <property type="entry name" value="LEUCINE-RICH REPEAT PROTEIN KINASE FAMILY PROTEIN"/>
    <property type="match status" value="1"/>
</dbReference>
<dbReference type="InterPro" id="IPR008271">
    <property type="entry name" value="Ser/Thr_kinase_AS"/>
</dbReference>
<sequence length="185" mass="20875">MVHRDVKSTNILLDDRFTAKIADFGLSRSSQLGDESHISTAVAGTPGYLDPEYYRTGRLAEMSDIYSFGIVLLEIITNQRVLDQTREQPHIADWTAFMLNRGDITKIMDPNLHGDYNSRSVWRALELAMLCANPSSDKRPNMFQVVIELKECLTSEISMQNKNQDKDSQSSSEVSIDNMDVPSAR</sequence>
<dbReference type="InterPro" id="IPR011009">
    <property type="entry name" value="Kinase-like_dom_sf"/>
</dbReference>
<dbReference type="AlphaFoldDB" id="A0A6D2J6W5"/>
<dbReference type="Pfam" id="PF00069">
    <property type="entry name" value="Pkinase"/>
    <property type="match status" value="1"/>
</dbReference>
<gene>
    <name evidence="3" type="ORF">MERR_LOCUS23978</name>
</gene>
<evidence type="ECO:0000313" key="4">
    <source>
        <dbReference type="Proteomes" id="UP000467841"/>
    </source>
</evidence>
<dbReference type="PROSITE" id="PS50011">
    <property type="entry name" value="PROTEIN_KINASE_DOM"/>
    <property type="match status" value="1"/>
</dbReference>
<feature type="region of interest" description="Disordered" evidence="1">
    <location>
        <begin position="160"/>
        <end position="185"/>
    </location>
</feature>
<dbReference type="PROSITE" id="PS00108">
    <property type="entry name" value="PROTEIN_KINASE_ST"/>
    <property type="match status" value="1"/>
</dbReference>
<keyword evidence="4" id="KW-1185">Reference proteome</keyword>
<dbReference type="OrthoDB" id="2013020at2759"/>
<name>A0A6D2J6W5_9BRAS</name>
<dbReference type="Gene3D" id="1.10.510.10">
    <property type="entry name" value="Transferase(Phosphotransferase) domain 1"/>
    <property type="match status" value="1"/>
</dbReference>
<dbReference type="InterPro" id="IPR000719">
    <property type="entry name" value="Prot_kinase_dom"/>
</dbReference>
<dbReference type="Proteomes" id="UP000467841">
    <property type="component" value="Unassembled WGS sequence"/>
</dbReference>
<comment type="caution">
    <text evidence="3">The sequence shown here is derived from an EMBL/GenBank/DDBJ whole genome shotgun (WGS) entry which is preliminary data.</text>
</comment>
<organism evidence="3 4">
    <name type="scientific">Microthlaspi erraticum</name>
    <dbReference type="NCBI Taxonomy" id="1685480"/>
    <lineage>
        <taxon>Eukaryota</taxon>
        <taxon>Viridiplantae</taxon>
        <taxon>Streptophyta</taxon>
        <taxon>Embryophyta</taxon>
        <taxon>Tracheophyta</taxon>
        <taxon>Spermatophyta</taxon>
        <taxon>Magnoliopsida</taxon>
        <taxon>eudicotyledons</taxon>
        <taxon>Gunneridae</taxon>
        <taxon>Pentapetalae</taxon>
        <taxon>rosids</taxon>
        <taxon>malvids</taxon>
        <taxon>Brassicales</taxon>
        <taxon>Brassicaceae</taxon>
        <taxon>Coluteocarpeae</taxon>
        <taxon>Microthlaspi</taxon>
    </lineage>
</organism>
<evidence type="ECO:0000259" key="2">
    <source>
        <dbReference type="PROSITE" id="PS50011"/>
    </source>
</evidence>
<accession>A0A6D2J6W5</accession>
<feature type="domain" description="Protein kinase" evidence="2">
    <location>
        <begin position="1"/>
        <end position="153"/>
    </location>
</feature>
<dbReference type="GO" id="GO:0005524">
    <property type="term" value="F:ATP binding"/>
    <property type="evidence" value="ECO:0007669"/>
    <property type="project" value="InterPro"/>
</dbReference>
<proteinExistence type="predicted"/>
<protein>
    <recommendedName>
        <fullName evidence="2">Protein kinase domain-containing protein</fullName>
    </recommendedName>
</protein>
<evidence type="ECO:0000313" key="3">
    <source>
        <dbReference type="EMBL" id="CAA7036743.1"/>
    </source>
</evidence>
<dbReference type="PANTHER" id="PTHR45631">
    <property type="entry name" value="OS07G0107800 PROTEIN-RELATED"/>
    <property type="match status" value="1"/>
</dbReference>
<dbReference type="SUPFAM" id="SSF56112">
    <property type="entry name" value="Protein kinase-like (PK-like)"/>
    <property type="match status" value="1"/>
</dbReference>
<dbReference type="GO" id="GO:0004672">
    <property type="term" value="F:protein kinase activity"/>
    <property type="evidence" value="ECO:0007669"/>
    <property type="project" value="InterPro"/>
</dbReference>
<dbReference type="EMBL" id="CACVBM020001163">
    <property type="protein sequence ID" value="CAA7036743.1"/>
    <property type="molecule type" value="Genomic_DNA"/>
</dbReference>
<evidence type="ECO:0000256" key="1">
    <source>
        <dbReference type="SAM" id="MobiDB-lite"/>
    </source>
</evidence>
<reference evidence="3" key="1">
    <citation type="submission" date="2020-01" db="EMBL/GenBank/DDBJ databases">
        <authorList>
            <person name="Mishra B."/>
        </authorList>
    </citation>
    <scope>NUCLEOTIDE SEQUENCE [LARGE SCALE GENOMIC DNA]</scope>
</reference>